<sequence length="258" mass="29577">MSESQFEDELERKIEEIGEKADRAERANDLEAEIRRAKDNIGDLGRELNSLDSSVEGLLFYDGVLTSVFGDDRLDEVDRAVRRVREVSDITDEEVLSAAEDRRTNEILQSVEDAREVVRHARSETIDAIREHQREWEGEIESARDLNQIIGGAGSDFEEVLSDMNAFLNDSIWDEDRTLSSLESRWNNLTDKWEQNAGKHGWDSFQEEHGLSEDAMDILKRFAEEGSVRLNELSVEVIKEMKGVDDLESAIRMEIDTR</sequence>
<protein>
    <submittedName>
        <fullName evidence="2">Uncharacterized protein</fullName>
    </submittedName>
</protein>
<keyword evidence="3" id="KW-1185">Reference proteome</keyword>
<dbReference type="AlphaFoldDB" id="A0ABD5Y8X4"/>
<comment type="caution">
    <text evidence="2">The sequence shown here is derived from an EMBL/GenBank/DDBJ whole genome shotgun (WGS) entry which is preliminary data.</text>
</comment>
<evidence type="ECO:0000313" key="2">
    <source>
        <dbReference type="EMBL" id="MFC7141820.1"/>
    </source>
</evidence>
<name>A0ABD5Y8X4_9EURY</name>
<keyword evidence="1" id="KW-0175">Coiled coil</keyword>
<feature type="coiled-coil region" evidence="1">
    <location>
        <begin position="7"/>
        <end position="47"/>
    </location>
</feature>
<dbReference type="GeneID" id="78822147"/>
<organism evidence="2 3">
    <name type="scientific">Halosimplex aquaticum</name>
    <dbReference type="NCBI Taxonomy" id="3026162"/>
    <lineage>
        <taxon>Archaea</taxon>
        <taxon>Methanobacteriati</taxon>
        <taxon>Methanobacteriota</taxon>
        <taxon>Stenosarchaea group</taxon>
        <taxon>Halobacteria</taxon>
        <taxon>Halobacteriales</taxon>
        <taxon>Haloarculaceae</taxon>
        <taxon>Halosimplex</taxon>
    </lineage>
</organism>
<gene>
    <name evidence="2" type="ORF">ACFQMA_18540</name>
</gene>
<accession>A0ABD5Y8X4</accession>
<proteinExistence type="predicted"/>
<reference evidence="2 3" key="1">
    <citation type="journal article" date="2019" name="Int. J. Syst. Evol. Microbiol.">
        <title>The Global Catalogue of Microorganisms (GCM) 10K type strain sequencing project: providing services to taxonomists for standard genome sequencing and annotation.</title>
        <authorList>
            <consortium name="The Broad Institute Genomics Platform"/>
            <consortium name="The Broad Institute Genome Sequencing Center for Infectious Disease"/>
            <person name="Wu L."/>
            <person name="Ma J."/>
        </authorList>
    </citation>
    <scope>NUCLEOTIDE SEQUENCE [LARGE SCALE GENOMIC DNA]</scope>
    <source>
        <strain evidence="2 3">XZYJT29</strain>
    </source>
</reference>
<evidence type="ECO:0000256" key="1">
    <source>
        <dbReference type="SAM" id="Coils"/>
    </source>
</evidence>
<evidence type="ECO:0000313" key="3">
    <source>
        <dbReference type="Proteomes" id="UP001596432"/>
    </source>
</evidence>
<dbReference type="Proteomes" id="UP001596432">
    <property type="component" value="Unassembled WGS sequence"/>
</dbReference>
<dbReference type="RefSeq" id="WP_274322901.1">
    <property type="nucleotide sequence ID" value="NZ_CP118158.1"/>
</dbReference>
<dbReference type="EMBL" id="JBHTAS010000001">
    <property type="protein sequence ID" value="MFC7141820.1"/>
    <property type="molecule type" value="Genomic_DNA"/>
</dbReference>